<evidence type="ECO:0000256" key="1">
    <source>
        <dbReference type="SAM" id="Phobius"/>
    </source>
</evidence>
<feature type="transmembrane region" description="Helical" evidence="1">
    <location>
        <begin position="12"/>
        <end position="32"/>
    </location>
</feature>
<comment type="caution">
    <text evidence="2">The sequence shown here is derived from an EMBL/GenBank/DDBJ whole genome shotgun (WGS) entry which is preliminary data.</text>
</comment>
<accession>A0ABW2FZJ2</accession>
<protein>
    <submittedName>
        <fullName evidence="2">Uncharacterized protein</fullName>
    </submittedName>
</protein>
<keyword evidence="1" id="KW-1133">Transmembrane helix</keyword>
<keyword evidence="1" id="KW-0472">Membrane</keyword>
<reference evidence="3" key="1">
    <citation type="journal article" date="2019" name="Int. J. Syst. Evol. Microbiol.">
        <title>The Global Catalogue of Microorganisms (GCM) 10K type strain sequencing project: providing services to taxonomists for standard genome sequencing and annotation.</title>
        <authorList>
            <consortium name="The Broad Institute Genomics Platform"/>
            <consortium name="The Broad Institute Genome Sequencing Center for Infectious Disease"/>
            <person name="Wu L."/>
            <person name="Ma J."/>
        </authorList>
    </citation>
    <scope>NUCLEOTIDE SEQUENCE [LARGE SCALE GENOMIC DNA]</scope>
    <source>
        <strain evidence="3">CGMCC 1.12859</strain>
    </source>
</reference>
<gene>
    <name evidence="2" type="ORF">ACFQMG_24070</name>
</gene>
<dbReference type="Proteomes" id="UP001596435">
    <property type="component" value="Unassembled WGS sequence"/>
</dbReference>
<dbReference type="RefSeq" id="WP_380231980.1">
    <property type="nucleotide sequence ID" value="NZ_JBHSVH010000002.1"/>
</dbReference>
<evidence type="ECO:0000313" key="3">
    <source>
        <dbReference type="Proteomes" id="UP001596435"/>
    </source>
</evidence>
<keyword evidence="1" id="KW-0812">Transmembrane</keyword>
<evidence type="ECO:0000313" key="2">
    <source>
        <dbReference type="EMBL" id="MFC7182630.1"/>
    </source>
</evidence>
<name>A0ABW2FZJ2_9ACTN</name>
<keyword evidence="3" id="KW-1185">Reference proteome</keyword>
<sequence>MTARTLWQGWTGIVSLVVNPVVIVANLVNLARMRRLAPPAGGPGVPLRPGRPLLLRVELLGLLLPVLIVGTVVRDATTSTDYAAVGDCLHRGEDSALPDITVVPCSDPDADYRVVARFDSSDPDVCDTYPGSEVSVALRRGPTAYTLCLSRVGRP</sequence>
<organism evidence="2 3">
    <name type="scientific">Kitasatospora paranensis</name>
    <dbReference type="NCBI Taxonomy" id="258053"/>
    <lineage>
        <taxon>Bacteria</taxon>
        <taxon>Bacillati</taxon>
        <taxon>Actinomycetota</taxon>
        <taxon>Actinomycetes</taxon>
        <taxon>Kitasatosporales</taxon>
        <taxon>Streptomycetaceae</taxon>
        <taxon>Kitasatospora</taxon>
    </lineage>
</organism>
<dbReference type="EMBL" id="JBHTAJ010000050">
    <property type="protein sequence ID" value="MFC7182630.1"/>
    <property type="molecule type" value="Genomic_DNA"/>
</dbReference>
<proteinExistence type="predicted"/>